<feature type="domain" description="DinB-like" evidence="1">
    <location>
        <begin position="15"/>
        <end position="174"/>
    </location>
</feature>
<dbReference type="Gene3D" id="1.20.120.450">
    <property type="entry name" value="dinb family like domain"/>
    <property type="match status" value="1"/>
</dbReference>
<dbReference type="EMBL" id="BMHT01000002">
    <property type="protein sequence ID" value="GGF04478.1"/>
    <property type="molecule type" value="Genomic_DNA"/>
</dbReference>
<gene>
    <name evidence="2" type="ORF">GCM10011383_14470</name>
</gene>
<evidence type="ECO:0000313" key="2">
    <source>
        <dbReference type="EMBL" id="GGF04478.1"/>
    </source>
</evidence>
<sequence>MDTNTFLAQLQAAVRQLQAQAETELAPLDDFTLNFKPSPERWSVLECLEHLNRYSRYYNPAIAKALQQVPTQAQNASVRYSWLGRKSITLVQSDNGKQYKTVKHMNPVGGNLGREVLTEFREHQAQLLTLLDAAQCADLNKKVVPVEFFRLLKLGTGEALEFVVRHQQRHMQQALRTKQQATSARLALAV</sequence>
<protein>
    <recommendedName>
        <fullName evidence="1">DinB-like domain-containing protein</fullName>
    </recommendedName>
</protein>
<dbReference type="InterPro" id="IPR034660">
    <property type="entry name" value="DinB/YfiT-like"/>
</dbReference>
<dbReference type="RefSeq" id="WP_188812582.1">
    <property type="nucleotide sequence ID" value="NZ_BMHT01000002.1"/>
</dbReference>
<dbReference type="Proteomes" id="UP000632273">
    <property type="component" value="Unassembled WGS sequence"/>
</dbReference>
<name>A0ABQ1TYV7_9BACT</name>
<accession>A0ABQ1TYV7</accession>
<proteinExistence type="predicted"/>
<dbReference type="InterPro" id="IPR024775">
    <property type="entry name" value="DinB-like"/>
</dbReference>
<comment type="caution">
    <text evidence="2">The sequence shown here is derived from an EMBL/GenBank/DDBJ whole genome shotgun (WGS) entry which is preliminary data.</text>
</comment>
<organism evidence="2 3">
    <name type="scientific">Hymenobacter cavernae</name>
    <dbReference type="NCBI Taxonomy" id="2044852"/>
    <lineage>
        <taxon>Bacteria</taxon>
        <taxon>Pseudomonadati</taxon>
        <taxon>Bacteroidota</taxon>
        <taxon>Cytophagia</taxon>
        <taxon>Cytophagales</taxon>
        <taxon>Hymenobacteraceae</taxon>
        <taxon>Hymenobacter</taxon>
    </lineage>
</organism>
<keyword evidence="3" id="KW-1185">Reference proteome</keyword>
<dbReference type="Pfam" id="PF12867">
    <property type="entry name" value="DinB_2"/>
    <property type="match status" value="1"/>
</dbReference>
<evidence type="ECO:0000313" key="3">
    <source>
        <dbReference type="Proteomes" id="UP000632273"/>
    </source>
</evidence>
<evidence type="ECO:0000259" key="1">
    <source>
        <dbReference type="Pfam" id="PF12867"/>
    </source>
</evidence>
<reference evidence="3" key="1">
    <citation type="journal article" date="2019" name="Int. J. Syst. Evol. Microbiol.">
        <title>The Global Catalogue of Microorganisms (GCM) 10K type strain sequencing project: providing services to taxonomists for standard genome sequencing and annotation.</title>
        <authorList>
            <consortium name="The Broad Institute Genomics Platform"/>
            <consortium name="The Broad Institute Genome Sequencing Center for Infectious Disease"/>
            <person name="Wu L."/>
            <person name="Ma J."/>
        </authorList>
    </citation>
    <scope>NUCLEOTIDE SEQUENCE [LARGE SCALE GENOMIC DNA]</scope>
    <source>
        <strain evidence="3">CGMCC 1.15197</strain>
    </source>
</reference>
<dbReference type="SUPFAM" id="SSF109854">
    <property type="entry name" value="DinB/YfiT-like putative metalloenzymes"/>
    <property type="match status" value="1"/>
</dbReference>